<accession>A0A9D7XEY6</accession>
<gene>
    <name evidence="3" type="ORF">IPO85_19375</name>
</gene>
<dbReference type="SUPFAM" id="SSF54637">
    <property type="entry name" value="Thioesterase/thiol ester dehydrase-isomerase"/>
    <property type="match status" value="1"/>
</dbReference>
<dbReference type="GO" id="GO:0047617">
    <property type="term" value="F:fatty acyl-CoA hydrolase activity"/>
    <property type="evidence" value="ECO:0007669"/>
    <property type="project" value="TreeGrafter"/>
</dbReference>
<dbReference type="PANTHER" id="PTHR31793">
    <property type="entry name" value="4-HYDROXYBENZOYL-COA THIOESTERASE FAMILY MEMBER"/>
    <property type="match status" value="1"/>
</dbReference>
<dbReference type="EMBL" id="JADKFW010000021">
    <property type="protein sequence ID" value="MBK9719634.1"/>
    <property type="molecule type" value="Genomic_DNA"/>
</dbReference>
<comment type="caution">
    <text evidence="3">The sequence shown here is derived from an EMBL/GenBank/DDBJ whole genome shotgun (WGS) entry which is preliminary data.</text>
</comment>
<organism evidence="3 4">
    <name type="scientific">Candidatus Defluviibacterium haderslevense</name>
    <dbReference type="NCBI Taxonomy" id="2981993"/>
    <lineage>
        <taxon>Bacteria</taxon>
        <taxon>Pseudomonadati</taxon>
        <taxon>Bacteroidota</taxon>
        <taxon>Saprospiria</taxon>
        <taxon>Saprospirales</taxon>
        <taxon>Saprospiraceae</taxon>
        <taxon>Candidatus Defluviibacterium</taxon>
    </lineage>
</organism>
<dbReference type="InterPro" id="IPR006684">
    <property type="entry name" value="YbgC/YbaW"/>
</dbReference>
<sequence length="137" mass="16250">MFTHTTQVRVRYGETDKMGFVYYGYYSLYYEIGRVEALRSLGLDYKSMEDQMHIFMPVVSLNVRYLRPAHYDDLLTLETSIIKWPNTSIQFDTKILNEKGDWLNQGQVVLCFLDIASRKRVDMPELLIQKLSPYFEK</sequence>
<evidence type="ECO:0000313" key="4">
    <source>
        <dbReference type="Proteomes" id="UP000808349"/>
    </source>
</evidence>
<dbReference type="NCBIfam" id="TIGR00051">
    <property type="entry name" value="YbgC/FadM family acyl-CoA thioesterase"/>
    <property type="match status" value="1"/>
</dbReference>
<dbReference type="PANTHER" id="PTHR31793:SF27">
    <property type="entry name" value="NOVEL THIOESTERASE SUPERFAMILY DOMAIN AND SAPOSIN A-TYPE DOMAIN CONTAINING PROTEIN (0610012H03RIK)"/>
    <property type="match status" value="1"/>
</dbReference>
<evidence type="ECO:0000256" key="1">
    <source>
        <dbReference type="ARBA" id="ARBA00005953"/>
    </source>
</evidence>
<dbReference type="InterPro" id="IPR029069">
    <property type="entry name" value="HotDog_dom_sf"/>
</dbReference>
<dbReference type="Pfam" id="PF13279">
    <property type="entry name" value="4HBT_2"/>
    <property type="match status" value="1"/>
</dbReference>
<keyword evidence="2" id="KW-0378">Hydrolase</keyword>
<dbReference type="AlphaFoldDB" id="A0A9D7XEY6"/>
<name>A0A9D7XEY6_9BACT</name>
<proteinExistence type="inferred from homology"/>
<evidence type="ECO:0000313" key="3">
    <source>
        <dbReference type="EMBL" id="MBK9719634.1"/>
    </source>
</evidence>
<dbReference type="Gene3D" id="3.10.129.10">
    <property type="entry name" value="Hotdog Thioesterase"/>
    <property type="match status" value="1"/>
</dbReference>
<dbReference type="CDD" id="cd00586">
    <property type="entry name" value="4HBT"/>
    <property type="match status" value="1"/>
</dbReference>
<comment type="similarity">
    <text evidence="1">Belongs to the 4-hydroxybenzoyl-CoA thioesterase family.</text>
</comment>
<dbReference type="PIRSF" id="PIRSF003230">
    <property type="entry name" value="YbgC"/>
    <property type="match status" value="1"/>
</dbReference>
<dbReference type="InterPro" id="IPR050563">
    <property type="entry name" value="4-hydroxybenzoyl-CoA_TE"/>
</dbReference>
<protein>
    <submittedName>
        <fullName evidence="3">Acyl-CoA thioesterase</fullName>
    </submittedName>
</protein>
<evidence type="ECO:0000256" key="2">
    <source>
        <dbReference type="ARBA" id="ARBA00022801"/>
    </source>
</evidence>
<dbReference type="Proteomes" id="UP000808349">
    <property type="component" value="Unassembled WGS sequence"/>
</dbReference>
<reference evidence="3 4" key="1">
    <citation type="submission" date="2020-10" db="EMBL/GenBank/DDBJ databases">
        <title>Connecting structure to function with the recovery of over 1000 high-quality activated sludge metagenome-assembled genomes encoding full-length rRNA genes using long-read sequencing.</title>
        <authorList>
            <person name="Singleton C.M."/>
            <person name="Petriglieri F."/>
            <person name="Kristensen J.M."/>
            <person name="Kirkegaard R.H."/>
            <person name="Michaelsen T.Y."/>
            <person name="Andersen M.H."/>
            <person name="Karst S.M."/>
            <person name="Dueholm M.S."/>
            <person name="Nielsen P.H."/>
            <person name="Albertsen M."/>
        </authorList>
    </citation>
    <scope>NUCLEOTIDE SEQUENCE [LARGE SCALE GENOMIC DNA]</scope>
    <source>
        <strain evidence="3">Ribe_18-Q3-R11-54_BAT3C.373</strain>
    </source>
</reference>